<gene>
    <name evidence="1" type="ORF">N7505_007615</name>
</gene>
<accession>A0ABQ8WDV4</accession>
<dbReference type="Proteomes" id="UP001220256">
    <property type="component" value="Unassembled WGS sequence"/>
</dbReference>
<protein>
    <submittedName>
        <fullName evidence="1">Uncharacterized protein</fullName>
    </submittedName>
</protein>
<organism evidence="1 2">
    <name type="scientific">Penicillium chrysogenum</name>
    <name type="common">Penicillium notatum</name>
    <dbReference type="NCBI Taxonomy" id="5076"/>
    <lineage>
        <taxon>Eukaryota</taxon>
        <taxon>Fungi</taxon>
        <taxon>Dikarya</taxon>
        <taxon>Ascomycota</taxon>
        <taxon>Pezizomycotina</taxon>
        <taxon>Eurotiomycetes</taxon>
        <taxon>Eurotiomycetidae</taxon>
        <taxon>Eurotiales</taxon>
        <taxon>Aspergillaceae</taxon>
        <taxon>Penicillium</taxon>
        <taxon>Penicillium chrysogenum species complex</taxon>
    </lineage>
</organism>
<keyword evidence="2" id="KW-1185">Reference proteome</keyword>
<name>A0ABQ8WDV4_PENCH</name>
<reference evidence="1 2" key="1">
    <citation type="journal article" date="2023" name="IMA Fungus">
        <title>Comparative genomic study of the Penicillium genus elucidates a diverse pangenome and 15 lateral gene transfer events.</title>
        <authorList>
            <person name="Petersen C."/>
            <person name="Sorensen T."/>
            <person name="Nielsen M.R."/>
            <person name="Sondergaard T.E."/>
            <person name="Sorensen J.L."/>
            <person name="Fitzpatrick D.A."/>
            <person name="Frisvad J.C."/>
            <person name="Nielsen K.L."/>
        </authorList>
    </citation>
    <scope>NUCLEOTIDE SEQUENCE [LARGE SCALE GENOMIC DNA]</scope>
    <source>
        <strain evidence="1 2">IBT 3361</strain>
    </source>
</reference>
<evidence type="ECO:0000313" key="2">
    <source>
        <dbReference type="Proteomes" id="UP001220256"/>
    </source>
</evidence>
<evidence type="ECO:0000313" key="1">
    <source>
        <dbReference type="EMBL" id="KAJ5264822.1"/>
    </source>
</evidence>
<proteinExistence type="predicted"/>
<comment type="caution">
    <text evidence="1">The sequence shown here is derived from an EMBL/GenBank/DDBJ whole genome shotgun (WGS) entry which is preliminary data.</text>
</comment>
<dbReference type="EMBL" id="JAPVEB010000004">
    <property type="protein sequence ID" value="KAJ5264822.1"/>
    <property type="molecule type" value="Genomic_DNA"/>
</dbReference>
<sequence length="77" mass="8729">MTSSLHHIHSNWSYRLRYGEFLIDFPGFADLHGARILSSRNTGYIKNRNPRTVTASGVSRGGFSSQLSCIPRDLYKL</sequence>